<evidence type="ECO:0000256" key="8">
    <source>
        <dbReference type="ARBA" id="ARBA00023054"/>
    </source>
</evidence>
<protein>
    <recommendedName>
        <fullName evidence="5">Mitochondria-eating protein</fullName>
    </recommendedName>
    <alternativeName>
        <fullName evidence="12">Spermatogenesis-associated protein 18</fullName>
    </alternativeName>
</protein>
<evidence type="ECO:0000256" key="10">
    <source>
        <dbReference type="ARBA" id="ARBA00023128"/>
    </source>
</evidence>
<sequence>MRECGERIRRERALSPRLVLRRVLVLSEGRQYREAAAVLSKLGGAGIAAVASELPLDLLVDGLPHSAQLLETLLTKLVSSGHQRTNLNAEPVIWQLVKLFACHEDPTLKTKVGRLARALVEYQPDFHALLLQRRKALEQAVQGLGCHGLTPDIGGLTHLHAALKTELQRHVEAYKGALHRLDELGFSTDSKKPVDASHQRLLSLHHSDVQQRLIDNKTLLTLLDKSVLQQLRPLIDTLATRVQNDKEALFCVSQLKKIQCASEDVPVASLLMSFSRGCGALLDLMRIPESPCHSDGYHSEPEAEPDQGIDAVGRYGGLYYQSRPRALEALDSLPDLQHATQLKAKIIFSVVVLAFRTCRNLRETKIRDTFRTLHVDGRSSGNLRSELIKCLASNAESFPLGDAEHQVVALVCDTLREYRCLEDCSPLHRYVAEVTRTAWLMVNQQPPYELETDFQIPIRMQGERHQRHHSSERGSDIVRAYLWPALLRNGICVHKAVVVTANSPF</sequence>
<evidence type="ECO:0000256" key="1">
    <source>
        <dbReference type="ARBA" id="ARBA00004294"/>
    </source>
</evidence>
<evidence type="ECO:0000256" key="7">
    <source>
        <dbReference type="ARBA" id="ARBA00022787"/>
    </source>
</evidence>
<reference evidence="15" key="1">
    <citation type="submission" date="2025-08" db="UniProtKB">
        <authorList>
            <consortium name="RefSeq"/>
        </authorList>
    </citation>
    <scope>IDENTIFICATION</scope>
    <source>
        <tissue evidence="15">Whole Larva</tissue>
    </source>
</reference>
<keyword evidence="10" id="KW-0496">Mitochondrion</keyword>
<keyword evidence="14" id="KW-1185">Reference proteome</keyword>
<comment type="subcellular location">
    <subcellularLocation>
        <location evidence="3">Cytoplasm</location>
    </subcellularLocation>
    <subcellularLocation>
        <location evidence="2">Mitochondrion matrix</location>
    </subcellularLocation>
    <subcellularLocation>
        <location evidence="1">Mitochondrion outer membrane</location>
    </subcellularLocation>
</comment>
<evidence type="ECO:0000313" key="14">
    <source>
        <dbReference type="Proteomes" id="UP000695000"/>
    </source>
</evidence>
<gene>
    <name evidence="15" type="primary">LOC108564744</name>
</gene>
<evidence type="ECO:0000256" key="12">
    <source>
        <dbReference type="ARBA" id="ARBA00032687"/>
    </source>
</evidence>
<proteinExistence type="inferred from homology"/>
<evidence type="ECO:0000256" key="4">
    <source>
        <dbReference type="ARBA" id="ARBA00008233"/>
    </source>
</evidence>
<dbReference type="Proteomes" id="UP000695000">
    <property type="component" value="Unplaced"/>
</dbReference>
<dbReference type="InterPro" id="IPR026169">
    <property type="entry name" value="MIEAP"/>
</dbReference>
<keyword evidence="8" id="KW-0175">Coiled coil</keyword>
<dbReference type="RefSeq" id="XP_017779345.1">
    <property type="nucleotide sequence ID" value="XM_017923856.1"/>
</dbReference>
<dbReference type="Pfam" id="PF16026">
    <property type="entry name" value="MIEAP"/>
    <property type="match status" value="1"/>
</dbReference>
<evidence type="ECO:0000259" key="13">
    <source>
        <dbReference type="Pfam" id="PF16026"/>
    </source>
</evidence>
<feature type="domain" description="Mitochondria-eating protein C-terminal" evidence="13">
    <location>
        <begin position="312"/>
        <end position="500"/>
    </location>
</feature>
<keyword evidence="7" id="KW-1000">Mitochondrion outer membrane</keyword>
<dbReference type="PANTHER" id="PTHR21771">
    <property type="entry name" value="MITOCHONDRIA-EATING PROTEIN-RELATED"/>
    <property type="match status" value="1"/>
</dbReference>
<dbReference type="PANTHER" id="PTHR21771:SF1">
    <property type="entry name" value="MITOCHONDRIA-EATING PROTEIN"/>
    <property type="match status" value="1"/>
</dbReference>
<accession>A0ABM1MXP5</accession>
<dbReference type="GeneID" id="108564744"/>
<evidence type="ECO:0000313" key="15">
    <source>
        <dbReference type="RefSeq" id="XP_017779345.1"/>
    </source>
</evidence>
<keyword evidence="11" id="KW-0472">Membrane</keyword>
<evidence type="ECO:0000256" key="5">
    <source>
        <dbReference type="ARBA" id="ARBA00019863"/>
    </source>
</evidence>
<evidence type="ECO:0000256" key="2">
    <source>
        <dbReference type="ARBA" id="ARBA00004305"/>
    </source>
</evidence>
<evidence type="ECO:0000256" key="6">
    <source>
        <dbReference type="ARBA" id="ARBA00022490"/>
    </source>
</evidence>
<dbReference type="InterPro" id="IPR031981">
    <property type="entry name" value="MIEAP_C"/>
</dbReference>
<name>A0ABM1MXP5_NICVS</name>
<keyword evidence="6" id="KW-0963">Cytoplasm</keyword>
<evidence type="ECO:0000256" key="3">
    <source>
        <dbReference type="ARBA" id="ARBA00004496"/>
    </source>
</evidence>
<evidence type="ECO:0000256" key="11">
    <source>
        <dbReference type="ARBA" id="ARBA00023136"/>
    </source>
</evidence>
<comment type="similarity">
    <text evidence="4">Belongs to the MIEAP family.</text>
</comment>
<organism evidence="14 15">
    <name type="scientific">Nicrophorus vespilloides</name>
    <name type="common">Boreal carrion beetle</name>
    <dbReference type="NCBI Taxonomy" id="110193"/>
    <lineage>
        <taxon>Eukaryota</taxon>
        <taxon>Metazoa</taxon>
        <taxon>Ecdysozoa</taxon>
        <taxon>Arthropoda</taxon>
        <taxon>Hexapoda</taxon>
        <taxon>Insecta</taxon>
        <taxon>Pterygota</taxon>
        <taxon>Neoptera</taxon>
        <taxon>Endopterygota</taxon>
        <taxon>Coleoptera</taxon>
        <taxon>Polyphaga</taxon>
        <taxon>Staphyliniformia</taxon>
        <taxon>Silphidae</taxon>
        <taxon>Nicrophorinae</taxon>
        <taxon>Nicrophorus</taxon>
    </lineage>
</organism>
<evidence type="ECO:0000256" key="9">
    <source>
        <dbReference type="ARBA" id="ARBA00023121"/>
    </source>
</evidence>
<keyword evidence="9" id="KW-0446">Lipid-binding</keyword>